<sequence>MLGADLIGFQVEEYSGHFLRTCGRILSAEANDAGIELKDRFVKVATFPIGIDPVCWDRRRQSADINSWIDSISTAHRGKRLIVSCDKVDAVGGICQKMLSYERFLNAYPEWADQVVLIQVVTTTTQQPELEAGISDVAMRINSLYATLDHQPLVFLKQDLAFPQYLGLITAADALMITSLREGMNLTSHEFIHCQDGLYGDKRYGSLILSEFTGSASLFGNHALLVNPWDIRQCANALYAALIRDWRERKGDWEQLHQLVLDNSAINWVKSFKESMACDKQISYRMMTQPHLSVTRLKERYQHASRRIIFIQFEGTLAPRGSPNSVFIATPQRTIATLADLTDNAANDVYVLSSRIGRTGEAFPSRDWCGIDC</sequence>
<accession>A0AAI9T6N2</accession>
<evidence type="ECO:0000313" key="1">
    <source>
        <dbReference type="EMBL" id="KAJ9481717.1"/>
    </source>
</evidence>
<dbReference type="SUPFAM" id="SSF53756">
    <property type="entry name" value="UDP-Glycosyltransferase/glycogen phosphorylase"/>
    <property type="match status" value="1"/>
</dbReference>
<dbReference type="GO" id="GO:0005992">
    <property type="term" value="P:trehalose biosynthetic process"/>
    <property type="evidence" value="ECO:0007669"/>
    <property type="project" value="InterPro"/>
</dbReference>
<name>A0AAI9T6N2_PENTH</name>
<dbReference type="InterPro" id="IPR001830">
    <property type="entry name" value="Glyco_trans_20"/>
</dbReference>
<reference evidence="1" key="2">
    <citation type="journal article" date="2016" name="Fungal Biol.">
        <title>Ochratoxin A production by Penicillium thymicola.</title>
        <authorList>
            <person name="Nguyen H.D.T."/>
            <person name="McMullin D.R."/>
            <person name="Ponomareva E."/>
            <person name="Riley R."/>
            <person name="Pomraning K.R."/>
            <person name="Baker S.E."/>
            <person name="Seifert K.A."/>
        </authorList>
    </citation>
    <scope>NUCLEOTIDE SEQUENCE</scope>
    <source>
        <strain evidence="1">DAOM 180753</strain>
    </source>
</reference>
<keyword evidence="2" id="KW-1185">Reference proteome</keyword>
<dbReference type="GO" id="GO:0005829">
    <property type="term" value="C:cytosol"/>
    <property type="evidence" value="ECO:0007669"/>
    <property type="project" value="TreeGrafter"/>
</dbReference>
<proteinExistence type="predicted"/>
<dbReference type="AlphaFoldDB" id="A0AAI9T6N2"/>
<dbReference type="GO" id="GO:0004805">
    <property type="term" value="F:trehalose-phosphatase activity"/>
    <property type="evidence" value="ECO:0007669"/>
    <property type="project" value="TreeGrafter"/>
</dbReference>
<dbReference type="GO" id="GO:0005946">
    <property type="term" value="C:alpha,alpha-trehalose-phosphate synthase complex (UDP-forming)"/>
    <property type="evidence" value="ECO:0007669"/>
    <property type="project" value="TreeGrafter"/>
</dbReference>
<protein>
    <submittedName>
        <fullName evidence="1">Uncharacterized protein</fullName>
    </submittedName>
</protein>
<dbReference type="GO" id="GO:0003825">
    <property type="term" value="F:alpha,alpha-trehalose-phosphate synthase (UDP-forming) activity"/>
    <property type="evidence" value="ECO:0007669"/>
    <property type="project" value="TreeGrafter"/>
</dbReference>
<dbReference type="EMBL" id="LACB01000699">
    <property type="protein sequence ID" value="KAJ9481717.1"/>
    <property type="molecule type" value="Genomic_DNA"/>
</dbReference>
<dbReference type="PANTHER" id="PTHR10788:SF15">
    <property type="entry name" value="TREHALOSE SYNTHASE COMPLEX REGULATORY SUBUNIT TPS3-RELATED"/>
    <property type="match status" value="1"/>
</dbReference>
<dbReference type="Gene3D" id="3.40.50.2000">
    <property type="entry name" value="Glycogen Phosphorylase B"/>
    <property type="match status" value="2"/>
</dbReference>
<gene>
    <name evidence="1" type="ORF">VN97_g11749</name>
</gene>
<dbReference type="PANTHER" id="PTHR10788">
    <property type="entry name" value="TREHALOSE-6-PHOSPHATE SYNTHASE"/>
    <property type="match status" value="1"/>
</dbReference>
<evidence type="ECO:0000313" key="2">
    <source>
        <dbReference type="Proteomes" id="UP001227192"/>
    </source>
</evidence>
<reference evidence="1" key="1">
    <citation type="submission" date="2015-06" db="EMBL/GenBank/DDBJ databases">
        <authorList>
            <person name="Nguyen H."/>
        </authorList>
    </citation>
    <scope>NUCLEOTIDE SEQUENCE</scope>
    <source>
        <strain evidence="1">DAOM 180753</strain>
    </source>
</reference>
<dbReference type="Proteomes" id="UP001227192">
    <property type="component" value="Unassembled WGS sequence"/>
</dbReference>
<dbReference type="Pfam" id="PF00982">
    <property type="entry name" value="Glyco_transf_20"/>
    <property type="match status" value="1"/>
</dbReference>
<comment type="caution">
    <text evidence="1">The sequence shown here is derived from an EMBL/GenBank/DDBJ whole genome shotgun (WGS) entry which is preliminary data.</text>
</comment>
<organism evidence="1 2">
    <name type="scientific">Penicillium thymicola</name>
    <dbReference type="NCBI Taxonomy" id="293382"/>
    <lineage>
        <taxon>Eukaryota</taxon>
        <taxon>Fungi</taxon>
        <taxon>Dikarya</taxon>
        <taxon>Ascomycota</taxon>
        <taxon>Pezizomycotina</taxon>
        <taxon>Eurotiomycetes</taxon>
        <taxon>Eurotiomycetidae</taxon>
        <taxon>Eurotiales</taxon>
        <taxon>Aspergillaceae</taxon>
        <taxon>Penicillium</taxon>
    </lineage>
</organism>